<proteinExistence type="predicted"/>
<dbReference type="EMBL" id="UINC01058526">
    <property type="protein sequence ID" value="SVB80884.1"/>
    <property type="molecule type" value="Genomic_DNA"/>
</dbReference>
<dbReference type="AlphaFoldDB" id="A0A382H0Y9"/>
<feature type="non-terminal residue" evidence="1">
    <location>
        <position position="1"/>
    </location>
</feature>
<evidence type="ECO:0000313" key="1">
    <source>
        <dbReference type="EMBL" id="SVB80884.1"/>
    </source>
</evidence>
<protein>
    <submittedName>
        <fullName evidence="1">Uncharacterized protein</fullName>
    </submittedName>
</protein>
<accession>A0A382H0Y9</accession>
<organism evidence="1">
    <name type="scientific">marine metagenome</name>
    <dbReference type="NCBI Taxonomy" id="408172"/>
    <lineage>
        <taxon>unclassified sequences</taxon>
        <taxon>metagenomes</taxon>
        <taxon>ecological metagenomes</taxon>
    </lineage>
</organism>
<gene>
    <name evidence="1" type="ORF">METZ01_LOCUS233738</name>
</gene>
<reference evidence="1" key="1">
    <citation type="submission" date="2018-05" db="EMBL/GenBank/DDBJ databases">
        <authorList>
            <person name="Lanie J.A."/>
            <person name="Ng W.-L."/>
            <person name="Kazmierczak K.M."/>
            <person name="Andrzejewski T.M."/>
            <person name="Davidsen T.M."/>
            <person name="Wayne K.J."/>
            <person name="Tettelin H."/>
            <person name="Glass J.I."/>
            <person name="Rusch D."/>
            <person name="Podicherti R."/>
            <person name="Tsui H.-C.T."/>
            <person name="Winkler M.E."/>
        </authorList>
    </citation>
    <scope>NUCLEOTIDE SEQUENCE</scope>
</reference>
<name>A0A382H0Y9_9ZZZZ</name>
<sequence length="33" mass="3600">VVRVEPNVTADVLETGTIFEYPIPWVGSVALDL</sequence>